<name>A0A9W7LPF8_HIBTR</name>
<dbReference type="SUPFAM" id="SSF47459">
    <property type="entry name" value="HLH, helix-loop-helix DNA-binding domain"/>
    <property type="match status" value="1"/>
</dbReference>
<dbReference type="AlphaFoldDB" id="A0A9W7LPF8"/>
<evidence type="ECO:0000313" key="9">
    <source>
        <dbReference type="Proteomes" id="UP001165190"/>
    </source>
</evidence>
<keyword evidence="6" id="KW-0175">Coiled coil</keyword>
<reference evidence="8" key="1">
    <citation type="submission" date="2023-05" db="EMBL/GenBank/DDBJ databases">
        <title>Genome and transcriptome analyses reveal genes involved in the formation of fine ridges on petal epidermal cells in Hibiscus trionum.</title>
        <authorList>
            <person name="Koshimizu S."/>
            <person name="Masuda S."/>
            <person name="Ishii T."/>
            <person name="Shirasu K."/>
            <person name="Hoshino A."/>
            <person name="Arita M."/>
        </authorList>
    </citation>
    <scope>NUCLEOTIDE SEQUENCE</scope>
    <source>
        <strain evidence="8">Hamamatsu line</strain>
    </source>
</reference>
<dbReference type="PANTHER" id="PTHR46665">
    <property type="entry name" value="TRANSCRIPTION FACTOR BHLH041-RELATED-RELATED"/>
    <property type="match status" value="1"/>
</dbReference>
<dbReference type="EMBL" id="BSYR01000010">
    <property type="protein sequence ID" value="GMI72003.1"/>
    <property type="molecule type" value="Genomic_DNA"/>
</dbReference>
<keyword evidence="5" id="KW-0539">Nucleus</keyword>
<accession>A0A9W7LPF8</accession>
<dbReference type="InterPro" id="IPR044658">
    <property type="entry name" value="bHLH92/bHLH041-like"/>
</dbReference>
<dbReference type="Gene3D" id="4.10.280.10">
    <property type="entry name" value="Helix-loop-helix DNA-binding domain"/>
    <property type="match status" value="1"/>
</dbReference>
<dbReference type="SMART" id="SM00353">
    <property type="entry name" value="HLH"/>
    <property type="match status" value="1"/>
</dbReference>
<keyword evidence="2" id="KW-0805">Transcription regulation</keyword>
<comment type="subcellular location">
    <subcellularLocation>
        <location evidence="1">Nucleus</location>
    </subcellularLocation>
</comment>
<evidence type="ECO:0000259" key="7">
    <source>
        <dbReference type="PROSITE" id="PS50888"/>
    </source>
</evidence>
<dbReference type="CDD" id="cd11393">
    <property type="entry name" value="bHLH_AtbHLH_like"/>
    <property type="match status" value="1"/>
</dbReference>
<keyword evidence="9" id="KW-1185">Reference proteome</keyword>
<feature type="coiled-coil region" evidence="6">
    <location>
        <begin position="117"/>
        <end position="144"/>
    </location>
</feature>
<evidence type="ECO:0000256" key="2">
    <source>
        <dbReference type="ARBA" id="ARBA00023015"/>
    </source>
</evidence>
<dbReference type="PROSITE" id="PS50888">
    <property type="entry name" value="BHLH"/>
    <property type="match status" value="1"/>
</dbReference>
<evidence type="ECO:0000313" key="8">
    <source>
        <dbReference type="EMBL" id="GMI72003.1"/>
    </source>
</evidence>
<dbReference type="InterPro" id="IPR045239">
    <property type="entry name" value="bHLH95_bHLH"/>
</dbReference>
<sequence length="217" mass="24725">MDSELIKQLLQGEIFWYETATAPSAFVPYSAVDLGLETSVVSGCKDGGSCGNLNKRVIGLLKKSWAAAAVEAKDDERERSFRHMMNERMRREKQKSSYLALHSMLPHGTKNDKKSIVEMAAKRVQELEWVKKDLEENKIRVKIENPISGIDSMLEALKCLKALDSKPTMIRSIFSNQQFLALMEFQTQMGAAKVEKAVTRTLQETERKLQQRWTNQI</sequence>
<dbReference type="Proteomes" id="UP001165190">
    <property type="component" value="Unassembled WGS sequence"/>
</dbReference>
<protein>
    <recommendedName>
        <fullName evidence="7">BHLH domain-containing protein</fullName>
    </recommendedName>
</protein>
<evidence type="ECO:0000256" key="4">
    <source>
        <dbReference type="ARBA" id="ARBA00023163"/>
    </source>
</evidence>
<feature type="domain" description="BHLH" evidence="7">
    <location>
        <begin position="78"/>
        <end position="127"/>
    </location>
</feature>
<dbReference type="GO" id="GO:0005634">
    <property type="term" value="C:nucleus"/>
    <property type="evidence" value="ECO:0007669"/>
    <property type="project" value="UniProtKB-SubCell"/>
</dbReference>
<proteinExistence type="predicted"/>
<dbReference type="OrthoDB" id="1885111at2759"/>
<dbReference type="InterPro" id="IPR011598">
    <property type="entry name" value="bHLH_dom"/>
</dbReference>
<dbReference type="GO" id="GO:0046983">
    <property type="term" value="F:protein dimerization activity"/>
    <property type="evidence" value="ECO:0007669"/>
    <property type="project" value="InterPro"/>
</dbReference>
<dbReference type="PANTHER" id="PTHR46665:SF6">
    <property type="entry name" value="TRANSCRIPTION FACTOR BHLH92"/>
    <property type="match status" value="1"/>
</dbReference>
<comment type="caution">
    <text evidence="8">The sequence shown here is derived from an EMBL/GenBank/DDBJ whole genome shotgun (WGS) entry which is preliminary data.</text>
</comment>
<evidence type="ECO:0000256" key="5">
    <source>
        <dbReference type="ARBA" id="ARBA00023242"/>
    </source>
</evidence>
<evidence type="ECO:0000256" key="6">
    <source>
        <dbReference type="SAM" id="Coils"/>
    </source>
</evidence>
<gene>
    <name evidence="8" type="ORF">HRI_000869600</name>
</gene>
<keyword evidence="4" id="KW-0804">Transcription</keyword>
<dbReference type="Pfam" id="PF00010">
    <property type="entry name" value="HLH"/>
    <property type="match status" value="1"/>
</dbReference>
<dbReference type="InterPro" id="IPR036638">
    <property type="entry name" value="HLH_DNA-bd_sf"/>
</dbReference>
<organism evidence="8 9">
    <name type="scientific">Hibiscus trionum</name>
    <name type="common">Flower of an hour</name>
    <dbReference type="NCBI Taxonomy" id="183268"/>
    <lineage>
        <taxon>Eukaryota</taxon>
        <taxon>Viridiplantae</taxon>
        <taxon>Streptophyta</taxon>
        <taxon>Embryophyta</taxon>
        <taxon>Tracheophyta</taxon>
        <taxon>Spermatophyta</taxon>
        <taxon>Magnoliopsida</taxon>
        <taxon>eudicotyledons</taxon>
        <taxon>Gunneridae</taxon>
        <taxon>Pentapetalae</taxon>
        <taxon>rosids</taxon>
        <taxon>malvids</taxon>
        <taxon>Malvales</taxon>
        <taxon>Malvaceae</taxon>
        <taxon>Malvoideae</taxon>
        <taxon>Hibiscus</taxon>
    </lineage>
</organism>
<keyword evidence="3" id="KW-0238">DNA-binding</keyword>
<dbReference type="GO" id="GO:0003677">
    <property type="term" value="F:DNA binding"/>
    <property type="evidence" value="ECO:0007669"/>
    <property type="project" value="UniProtKB-KW"/>
</dbReference>
<evidence type="ECO:0000256" key="3">
    <source>
        <dbReference type="ARBA" id="ARBA00023125"/>
    </source>
</evidence>
<evidence type="ECO:0000256" key="1">
    <source>
        <dbReference type="ARBA" id="ARBA00004123"/>
    </source>
</evidence>